<reference evidence="1 2" key="1">
    <citation type="submission" date="2017-09" db="EMBL/GenBank/DDBJ databases">
        <title>Depth-based differentiation of microbial function through sediment-hosted aquifers and enrichment of novel symbionts in the deep terrestrial subsurface.</title>
        <authorList>
            <person name="Probst A.J."/>
            <person name="Ladd B."/>
            <person name="Jarett J.K."/>
            <person name="Geller-Mcgrath D.E."/>
            <person name="Sieber C.M."/>
            <person name="Emerson J.B."/>
            <person name="Anantharaman K."/>
            <person name="Thomas B.C."/>
            <person name="Malmstrom R."/>
            <person name="Stieglmeier M."/>
            <person name="Klingl A."/>
            <person name="Woyke T."/>
            <person name="Ryan C.M."/>
            <person name="Banfield J.F."/>
        </authorList>
    </citation>
    <scope>NUCLEOTIDE SEQUENCE [LARGE SCALE GENOMIC DNA]</scope>
    <source>
        <strain evidence="1">CG10_big_fil_rev_8_21_14_0_10_36_16</strain>
    </source>
</reference>
<comment type="caution">
    <text evidence="1">The sequence shown here is derived from an EMBL/GenBank/DDBJ whole genome shotgun (WGS) entry which is preliminary data.</text>
</comment>
<gene>
    <name evidence="1" type="ORF">COV29_01785</name>
</gene>
<sequence>MNKILSTTLLISLAFLSFFPLSLVAESFVFTDTFDSTRNINPDVTTAEIRSGRIFIADESSASRVESRNVRRTSYDITNISMSAAHSLPGGSRIVYFASNDGGDSWIQLIPGYLSQFQTSGRELRWAAVLTRPSNDSQSPFIESITLNFREGGDRLKDKNDSRRISDLNKVASALRYYFNDKGNYPIVNGVNPDIRWRELGNVLTRKNSSGRQYISKMPASIPAIDGSIIDYDYKSVTGALENIRGFGYILAVQLENPDRRDLERDTDGVWGPINCNDPVYCKVLGVEQSVSASAIKGSLTVDIPLGSLVRVQNDYKVYYVTEKGLKRHVPNEQVFLSYGNEWGDVLVVPPGATGSVYSFPDNKFIYLEGIWPRKIYFLDGGIKYFVSDQLLSQIGLAEKQIAPVNWTEINSYPTGATNENWIRDFANSL</sequence>
<protein>
    <submittedName>
        <fullName evidence="1">Uncharacterized protein</fullName>
    </submittedName>
</protein>
<evidence type="ECO:0000313" key="2">
    <source>
        <dbReference type="Proteomes" id="UP000228496"/>
    </source>
</evidence>
<accession>A0A2J0Q7D8</accession>
<evidence type="ECO:0000313" key="1">
    <source>
        <dbReference type="EMBL" id="PJE50991.1"/>
    </source>
</evidence>
<dbReference type="Proteomes" id="UP000228496">
    <property type="component" value="Unassembled WGS sequence"/>
</dbReference>
<organism evidence="1 2">
    <name type="scientific">Candidatus Yanofskybacteria bacterium CG10_big_fil_rev_8_21_14_0_10_36_16</name>
    <dbReference type="NCBI Taxonomy" id="1975096"/>
    <lineage>
        <taxon>Bacteria</taxon>
        <taxon>Candidatus Yanofskyibacteriota</taxon>
    </lineage>
</organism>
<dbReference type="AlphaFoldDB" id="A0A2J0Q7D8"/>
<proteinExistence type="predicted"/>
<name>A0A2J0Q7D8_9BACT</name>
<dbReference type="EMBL" id="PCXQ01000004">
    <property type="protein sequence ID" value="PJE50991.1"/>
    <property type="molecule type" value="Genomic_DNA"/>
</dbReference>